<evidence type="ECO:0000256" key="3">
    <source>
        <dbReference type="ARBA" id="ARBA00022692"/>
    </source>
</evidence>
<dbReference type="PANTHER" id="PTHR34390:SF2">
    <property type="entry name" value="SUCCINATE TRANSPORTER SUBUNIT YJJP-RELATED"/>
    <property type="match status" value="1"/>
</dbReference>
<dbReference type="OrthoDB" id="9813917at2"/>
<comment type="similarity">
    <text evidence="6">Belongs to the ThrE exporter (TC 2.A.79) family.</text>
</comment>
<evidence type="ECO:0000256" key="7">
    <source>
        <dbReference type="SAM" id="Phobius"/>
    </source>
</evidence>
<feature type="transmembrane region" description="Helical" evidence="7">
    <location>
        <begin position="145"/>
        <end position="160"/>
    </location>
</feature>
<protein>
    <submittedName>
        <fullName evidence="9">Threonine/serine exporter</fullName>
    </submittedName>
</protein>
<name>A0A3P2RFP9_WEIVI</name>
<comment type="caution">
    <text evidence="9">The sequence shown here is derived from an EMBL/GenBank/DDBJ whole genome shotgun (WGS) entry which is preliminary data.</text>
</comment>
<dbReference type="Pfam" id="PF06738">
    <property type="entry name" value="ThrE"/>
    <property type="match status" value="1"/>
</dbReference>
<dbReference type="AlphaFoldDB" id="A0A3P2RFP9"/>
<dbReference type="Proteomes" id="UP000275836">
    <property type="component" value="Unassembled WGS sequence"/>
</dbReference>
<proteinExistence type="inferred from homology"/>
<dbReference type="RefSeq" id="WP_124943609.1">
    <property type="nucleotide sequence ID" value="NZ_RHGY01000007.1"/>
</dbReference>
<evidence type="ECO:0000313" key="10">
    <source>
        <dbReference type="Proteomes" id="UP000275836"/>
    </source>
</evidence>
<dbReference type="EMBL" id="RHGY01000007">
    <property type="protein sequence ID" value="RRG17650.1"/>
    <property type="molecule type" value="Genomic_DNA"/>
</dbReference>
<keyword evidence="3 7" id="KW-0812">Transmembrane</keyword>
<dbReference type="InterPro" id="IPR050539">
    <property type="entry name" value="ThrE_Dicarb/AminoAcid_Exp"/>
</dbReference>
<keyword evidence="2" id="KW-1003">Cell membrane</keyword>
<feature type="transmembrane region" description="Helical" evidence="7">
    <location>
        <begin position="199"/>
        <end position="219"/>
    </location>
</feature>
<keyword evidence="5 7" id="KW-0472">Membrane</keyword>
<feature type="domain" description="Threonine/serine exporter-like N-terminal" evidence="8">
    <location>
        <begin position="21"/>
        <end position="254"/>
    </location>
</feature>
<reference evidence="9 10" key="1">
    <citation type="submission" date="2018-10" db="EMBL/GenBank/DDBJ databases">
        <title>Draft genome sequence of Weissella viridescens UCO-SMC3.</title>
        <authorList>
            <person name="Garcia-Cancino A."/>
            <person name="Espinoza-Monje M."/>
            <person name="Albarracin L."/>
            <person name="Garcia-Castillo V."/>
            <person name="Campos-Martin J."/>
            <person name="Nakano Y."/>
            <person name="Guitierrez-Zamorano C."/>
            <person name="Ikeda-Ohtsubo W."/>
            <person name="Morita H."/>
            <person name="Kitazawa H."/>
            <person name="Villena J."/>
        </authorList>
    </citation>
    <scope>NUCLEOTIDE SEQUENCE [LARGE SCALE GENOMIC DNA]</scope>
    <source>
        <strain evidence="9 10">UCO-SMC3</strain>
    </source>
</reference>
<keyword evidence="4 7" id="KW-1133">Transmembrane helix</keyword>
<evidence type="ECO:0000256" key="4">
    <source>
        <dbReference type="ARBA" id="ARBA00022989"/>
    </source>
</evidence>
<accession>A0A3P2RFP9</accession>
<dbReference type="GO" id="GO:0005886">
    <property type="term" value="C:plasma membrane"/>
    <property type="evidence" value="ECO:0007669"/>
    <property type="project" value="UniProtKB-SubCell"/>
</dbReference>
<dbReference type="PANTHER" id="PTHR34390">
    <property type="entry name" value="UPF0442 PROTEIN YJJB-RELATED"/>
    <property type="match status" value="1"/>
</dbReference>
<dbReference type="GO" id="GO:0015744">
    <property type="term" value="P:succinate transport"/>
    <property type="evidence" value="ECO:0007669"/>
    <property type="project" value="TreeGrafter"/>
</dbReference>
<feature type="transmembrane region" description="Helical" evidence="7">
    <location>
        <begin position="172"/>
        <end position="193"/>
    </location>
</feature>
<organism evidence="9 10">
    <name type="scientific">Weissella viridescens</name>
    <name type="common">Lactobacillus viridescens</name>
    <dbReference type="NCBI Taxonomy" id="1629"/>
    <lineage>
        <taxon>Bacteria</taxon>
        <taxon>Bacillati</taxon>
        <taxon>Bacillota</taxon>
        <taxon>Bacilli</taxon>
        <taxon>Lactobacillales</taxon>
        <taxon>Lactobacillaceae</taxon>
        <taxon>Weissella</taxon>
    </lineage>
</organism>
<gene>
    <name evidence="9" type="ORF">D3P96_06770</name>
</gene>
<evidence type="ECO:0000256" key="6">
    <source>
        <dbReference type="ARBA" id="ARBA00034125"/>
    </source>
</evidence>
<feature type="transmembrane region" description="Helical" evidence="7">
    <location>
        <begin position="231"/>
        <end position="258"/>
    </location>
</feature>
<evidence type="ECO:0000256" key="5">
    <source>
        <dbReference type="ARBA" id="ARBA00023136"/>
    </source>
</evidence>
<dbReference type="GO" id="GO:0022857">
    <property type="term" value="F:transmembrane transporter activity"/>
    <property type="evidence" value="ECO:0007669"/>
    <property type="project" value="InterPro"/>
</dbReference>
<evidence type="ECO:0000256" key="2">
    <source>
        <dbReference type="ARBA" id="ARBA00022475"/>
    </source>
</evidence>
<comment type="subcellular location">
    <subcellularLocation>
        <location evidence="1">Cell membrane</location>
        <topology evidence="1">Multi-pass membrane protein</topology>
    </subcellularLocation>
</comment>
<dbReference type="InterPro" id="IPR010619">
    <property type="entry name" value="ThrE-like_N"/>
</dbReference>
<sequence>MTETVPASQPINSDRLLENLTQYASLMIENGAEASQVENQLVTISEFLNVKINCAITLNTIFINLDSTSKTELIKVNSNSFNLQKVDALTQNTYALLTKQINLNTYYDRIDNIAHKNINYPVWLRFLGAGLVSMPPFLLFQTTPITYLFGFILGPIGYFLNSSVDRHVDLPYVANVFGAFTVAFLACLAGTFYPMTSVASLIIFGLLPLFPGTSIVNAIHEIIHNEMISGLIRLLQSLLSAGALGVGSTIAVVIFNAIF</sequence>
<evidence type="ECO:0000259" key="8">
    <source>
        <dbReference type="Pfam" id="PF06738"/>
    </source>
</evidence>
<evidence type="ECO:0000313" key="9">
    <source>
        <dbReference type="EMBL" id="RRG17650.1"/>
    </source>
</evidence>
<evidence type="ECO:0000256" key="1">
    <source>
        <dbReference type="ARBA" id="ARBA00004651"/>
    </source>
</evidence>